<dbReference type="AlphaFoldDB" id="A0A7C4E0B9"/>
<sequence>MFPPCEMMTRKFLPAVRGLVAHRLKRDGFGQTMVAKVLGVTQSAVSQILSKDEKIFYQSLEQMGLTRKEASLLVETLCNEVVKNAAAATAILYSYWRGLLSEGRFCEYHRKLYPQLAACDICIGAVQLGILDEERTRVLKKLENSLKRLETSPGFKRLIPQVGANLVYCVADASNESDVAGVAGRIVLADDEVKAVGRPMFGGSRHLANILLTARNFNKRIRAAINLKHSPEMIRALEKLGVKFAVVEARAEPISDEVVIEDVANAFREKGGRLEALVHGGGIGYEPITYLFAENLDELVERVILLSSRV</sequence>
<dbReference type="EMBL" id="DTCM01000010">
    <property type="protein sequence ID" value="HGL40193.1"/>
    <property type="molecule type" value="Genomic_DNA"/>
</dbReference>
<organism evidence="3">
    <name type="scientific">Caldiarchaeum subterraneum</name>
    <dbReference type="NCBI Taxonomy" id="311458"/>
    <lineage>
        <taxon>Archaea</taxon>
        <taxon>Nitrososphaerota</taxon>
        <taxon>Candidatus Caldarchaeales</taxon>
        <taxon>Candidatus Caldarchaeaceae</taxon>
        <taxon>Candidatus Caldarchaeum</taxon>
    </lineage>
</organism>
<dbReference type="EMBL" id="DTAD01000073">
    <property type="protein sequence ID" value="HGN90804.1"/>
    <property type="molecule type" value="Genomic_DNA"/>
</dbReference>
<dbReference type="PANTHER" id="PTHR40730:SF4">
    <property type="entry name" value="TRANSCRIPTIONAL REGULATOR"/>
    <property type="match status" value="1"/>
</dbReference>
<protein>
    <recommendedName>
        <fullName evidence="1">Thiamine-phosphate synthase ThiN domain-containing protein</fullName>
    </recommendedName>
</protein>
<accession>A0A7C4E0B9</accession>
<evidence type="ECO:0000313" key="3">
    <source>
        <dbReference type="EMBL" id="HGN90804.1"/>
    </source>
</evidence>
<dbReference type="SUPFAM" id="SSF53639">
    <property type="entry name" value="AraD/HMP-PK domain-like"/>
    <property type="match status" value="1"/>
</dbReference>
<dbReference type="InterPro" id="IPR036409">
    <property type="entry name" value="Aldolase_II/adducin_N_sf"/>
</dbReference>
<dbReference type="PANTHER" id="PTHR40730">
    <property type="entry name" value="TRANSCRIPTIONAL REGULATOR PROTEIN-LIKE PROTEIN"/>
    <property type="match status" value="1"/>
</dbReference>
<dbReference type="Pfam" id="PF10120">
    <property type="entry name" value="ThiN"/>
    <property type="match status" value="1"/>
</dbReference>
<gene>
    <name evidence="4" type="ORF">ENM30_01595</name>
    <name evidence="3" type="ORF">ENT82_06745</name>
    <name evidence="2" type="ORF">ENU43_00775</name>
</gene>
<evidence type="ECO:0000259" key="1">
    <source>
        <dbReference type="Pfam" id="PF10120"/>
    </source>
</evidence>
<evidence type="ECO:0000313" key="2">
    <source>
        <dbReference type="EMBL" id="HGL40193.1"/>
    </source>
</evidence>
<reference evidence="3" key="1">
    <citation type="journal article" date="2020" name="mSystems">
        <title>Genome- and Community-Level Interaction Insights into Carbon Utilization and Element Cycling Functions of Hydrothermarchaeota in Hydrothermal Sediment.</title>
        <authorList>
            <person name="Zhou Z."/>
            <person name="Liu Y."/>
            <person name="Xu W."/>
            <person name="Pan J."/>
            <person name="Luo Z.H."/>
            <person name="Li M."/>
        </authorList>
    </citation>
    <scope>NUCLEOTIDE SEQUENCE [LARGE SCALE GENOMIC DNA]</scope>
    <source>
        <strain evidence="4">SpSt-1073</strain>
        <strain evidence="3">SpSt-613</strain>
        <strain evidence="2">SpSt-669</strain>
    </source>
</reference>
<evidence type="ECO:0000313" key="4">
    <source>
        <dbReference type="EMBL" id="HHN51987.1"/>
    </source>
</evidence>
<dbReference type="Gene3D" id="3.40.225.10">
    <property type="entry name" value="Class II aldolase/adducin N-terminal domain"/>
    <property type="match status" value="1"/>
</dbReference>
<dbReference type="EMBL" id="DRXG01000028">
    <property type="protein sequence ID" value="HHN51987.1"/>
    <property type="molecule type" value="Genomic_DNA"/>
</dbReference>
<name>A0A7C4E0B9_CALS0</name>
<feature type="domain" description="Thiamine-phosphate synthase ThiN" evidence="1">
    <location>
        <begin position="142"/>
        <end position="304"/>
    </location>
</feature>
<comment type="caution">
    <text evidence="3">The sequence shown here is derived from an EMBL/GenBank/DDBJ whole genome shotgun (WGS) entry which is preliminary data.</text>
</comment>
<proteinExistence type="predicted"/>
<dbReference type="Gene3D" id="3.30.240.10">
    <property type="entry name" value="CRO Repressor"/>
    <property type="match status" value="1"/>
</dbReference>
<dbReference type="InterPro" id="IPR019293">
    <property type="entry name" value="ThiN"/>
</dbReference>
<dbReference type="InterPro" id="IPR038202">
    <property type="entry name" value="Cro_sf"/>
</dbReference>